<sequence length="148" mass="16397">MTARGQTVNDYLLGIVLLLLAIVIVFGYFPGLFQPFEEEVDDEQRVMADNLATELVENSTVPGTDQTVSFRSLNRSIDALVDDSARVGVPEWLRWNATVHNASGVVTDDGVALQNGSVWNDRQTASTVRFVRIPTVCENGCRLVVRVW</sequence>
<evidence type="ECO:0000313" key="3">
    <source>
        <dbReference type="Proteomes" id="UP000198856"/>
    </source>
</evidence>
<dbReference type="RefSeq" id="WP_092698445.1">
    <property type="nucleotide sequence ID" value="NZ_FNFC01000001.1"/>
</dbReference>
<dbReference type="AlphaFoldDB" id="A0A1G8RWW1"/>
<accession>A0A1G8RWW1</accession>
<keyword evidence="3" id="KW-1185">Reference proteome</keyword>
<name>A0A1G8RWW1_9EURY</name>
<evidence type="ECO:0000256" key="1">
    <source>
        <dbReference type="SAM" id="Phobius"/>
    </source>
</evidence>
<dbReference type="EMBL" id="FNFC01000001">
    <property type="protein sequence ID" value="SDJ21402.1"/>
    <property type="molecule type" value="Genomic_DNA"/>
</dbReference>
<reference evidence="2 3" key="1">
    <citation type="submission" date="2016-10" db="EMBL/GenBank/DDBJ databases">
        <authorList>
            <person name="de Groot N.N."/>
        </authorList>
    </citation>
    <scope>NUCLEOTIDE SEQUENCE [LARGE SCALE GENOMIC DNA]</scope>
    <source>
        <strain evidence="2 3">IBRC-M10015</strain>
    </source>
</reference>
<dbReference type="Pfam" id="PF23958">
    <property type="entry name" value="DUF7287"/>
    <property type="match status" value="1"/>
</dbReference>
<evidence type="ECO:0000313" key="2">
    <source>
        <dbReference type="EMBL" id="SDJ21402.1"/>
    </source>
</evidence>
<keyword evidence="1" id="KW-1133">Transmembrane helix</keyword>
<keyword evidence="1" id="KW-0812">Transmembrane</keyword>
<feature type="transmembrane region" description="Helical" evidence="1">
    <location>
        <begin position="12"/>
        <end position="33"/>
    </location>
</feature>
<dbReference type="STRING" id="890420.SAMN05216226_101165"/>
<organism evidence="2 3">
    <name type="scientific">Halovenus aranensis</name>
    <dbReference type="NCBI Taxonomy" id="890420"/>
    <lineage>
        <taxon>Archaea</taxon>
        <taxon>Methanobacteriati</taxon>
        <taxon>Methanobacteriota</taxon>
        <taxon>Stenosarchaea group</taxon>
        <taxon>Halobacteria</taxon>
        <taxon>Halobacteriales</taxon>
        <taxon>Haloarculaceae</taxon>
        <taxon>Halovenus</taxon>
    </lineage>
</organism>
<protein>
    <submittedName>
        <fullName evidence="2">Uncharacterized protein</fullName>
    </submittedName>
</protein>
<dbReference type="InterPro" id="IPR056613">
    <property type="entry name" value="DUF7287"/>
</dbReference>
<proteinExistence type="predicted"/>
<gene>
    <name evidence="2" type="ORF">SAMN05216226_101165</name>
</gene>
<dbReference type="Proteomes" id="UP000198856">
    <property type="component" value="Unassembled WGS sequence"/>
</dbReference>
<keyword evidence="1" id="KW-0472">Membrane</keyword>